<dbReference type="EMBL" id="FLRH01000003">
    <property type="protein sequence ID" value="SBT63822.1"/>
    <property type="molecule type" value="Genomic_DNA"/>
</dbReference>
<keyword evidence="2" id="KW-1185">Reference proteome</keyword>
<gene>
    <name evidence="1" type="ORF">GA0070622_0788</name>
</gene>
<dbReference type="Proteomes" id="UP000199558">
    <property type="component" value="Unassembled WGS sequence"/>
</dbReference>
<organism evidence="1 2">
    <name type="scientific">Micromonospora sediminicola</name>
    <dbReference type="NCBI Taxonomy" id="946078"/>
    <lineage>
        <taxon>Bacteria</taxon>
        <taxon>Bacillati</taxon>
        <taxon>Actinomycetota</taxon>
        <taxon>Actinomycetes</taxon>
        <taxon>Micromonosporales</taxon>
        <taxon>Micromonosporaceae</taxon>
        <taxon>Micromonospora</taxon>
    </lineage>
</organism>
<evidence type="ECO:0000313" key="2">
    <source>
        <dbReference type="Proteomes" id="UP000199558"/>
    </source>
</evidence>
<protein>
    <submittedName>
        <fullName evidence="1">Uncharacterized protein</fullName>
    </submittedName>
</protein>
<proteinExistence type="predicted"/>
<name>A0A1A9B4I5_9ACTN</name>
<reference evidence="2" key="1">
    <citation type="submission" date="2016-06" db="EMBL/GenBank/DDBJ databases">
        <authorList>
            <person name="Varghese N."/>
            <person name="Submissions Spin"/>
        </authorList>
    </citation>
    <scope>NUCLEOTIDE SEQUENCE [LARGE SCALE GENOMIC DNA]</scope>
    <source>
        <strain evidence="2">DSM 45794</strain>
    </source>
</reference>
<sequence>MPQNWRIVANRRTDAARRAGLRGVRLLTAAQLTAPTDIPVDGPRLGYRH</sequence>
<dbReference type="STRING" id="946078.GA0070622_0788"/>
<dbReference type="RefSeq" id="WP_176710414.1">
    <property type="nucleotide sequence ID" value="NZ_FLRH01000003.1"/>
</dbReference>
<accession>A0A1A9B4I5</accession>
<dbReference type="AlphaFoldDB" id="A0A1A9B4I5"/>
<evidence type="ECO:0000313" key="1">
    <source>
        <dbReference type="EMBL" id="SBT63822.1"/>
    </source>
</evidence>